<evidence type="ECO:0000256" key="1">
    <source>
        <dbReference type="ARBA" id="ARBA00010466"/>
    </source>
</evidence>
<dbReference type="AlphaFoldDB" id="A0A645E5G3"/>
<dbReference type="GO" id="GO:0030246">
    <property type="term" value="F:carbohydrate binding"/>
    <property type="evidence" value="ECO:0007669"/>
    <property type="project" value="InterPro"/>
</dbReference>
<dbReference type="Gene3D" id="3.40.50.1360">
    <property type="match status" value="2"/>
</dbReference>
<comment type="similarity">
    <text evidence="1">Belongs to the SorC transcriptional regulatory family.</text>
</comment>
<comment type="caution">
    <text evidence="6">The sequence shown here is derived from an EMBL/GenBank/DDBJ whole genome shotgun (WGS) entry which is preliminary data.</text>
</comment>
<dbReference type="InterPro" id="IPR007324">
    <property type="entry name" value="Sugar-bd_dom_put"/>
</dbReference>
<gene>
    <name evidence="6" type="ORF">SDC9_144215</name>
</gene>
<evidence type="ECO:0000256" key="2">
    <source>
        <dbReference type="ARBA" id="ARBA00023015"/>
    </source>
</evidence>
<name>A0A645E5G3_9ZZZZ</name>
<keyword evidence="3" id="KW-0238">DNA-binding</keyword>
<proteinExistence type="inferred from homology"/>
<dbReference type="InterPro" id="IPR037171">
    <property type="entry name" value="NagB/RpiA_transferase-like"/>
</dbReference>
<evidence type="ECO:0000256" key="4">
    <source>
        <dbReference type="ARBA" id="ARBA00023163"/>
    </source>
</evidence>
<dbReference type="EMBL" id="VSSQ01043370">
    <property type="protein sequence ID" value="MPM97044.1"/>
    <property type="molecule type" value="Genomic_DNA"/>
</dbReference>
<feature type="domain" description="Sugar-binding" evidence="5">
    <location>
        <begin position="74"/>
        <end position="327"/>
    </location>
</feature>
<dbReference type="InterPro" id="IPR051054">
    <property type="entry name" value="SorC_transcr_regulators"/>
</dbReference>
<accession>A0A645E5G3</accession>
<dbReference type="PANTHER" id="PTHR34294:SF1">
    <property type="entry name" value="TRANSCRIPTIONAL REGULATOR LSRR"/>
    <property type="match status" value="1"/>
</dbReference>
<organism evidence="6">
    <name type="scientific">bioreactor metagenome</name>
    <dbReference type="NCBI Taxonomy" id="1076179"/>
    <lineage>
        <taxon>unclassified sequences</taxon>
        <taxon>metagenomes</taxon>
        <taxon>ecological metagenomes</taxon>
    </lineage>
</organism>
<protein>
    <recommendedName>
        <fullName evidence="5">Sugar-binding domain-containing protein</fullName>
    </recommendedName>
</protein>
<dbReference type="Pfam" id="PF04198">
    <property type="entry name" value="Sugar-bind"/>
    <property type="match status" value="1"/>
</dbReference>
<evidence type="ECO:0000259" key="5">
    <source>
        <dbReference type="Pfam" id="PF04198"/>
    </source>
</evidence>
<keyword evidence="2" id="KW-0805">Transcription regulation</keyword>
<sequence>MGEQECLDSIQRWPFESEACLDAIFNGASAHDLKASFPALVSSDKTFETSVDNLVRDAYFSGKLESRLSCMKCDTDLEESIAVRFGLMPNAVKVVDTTLVQFQIVKEMALGVVGSRWLTEMASQYDRFSVGVSNGYTIARIMDHLKRGNATNFQLFPLNFTMTPADFSITATSLISSFRYKNEGRCSDSNPITEPEVYSAMQLADAVVMGIGTFSRKGLYSNMIQATLGSTRLQEIIAGGAVGDLNYYLLDEKGDIIQFPDLVSEMGAVSHSALIKAIHLDVIKKKANHGCKVIIAAAGAHKASLVSLAITKRYANHLLIDSSLARVLEGA</sequence>
<dbReference type="PANTHER" id="PTHR34294">
    <property type="entry name" value="TRANSCRIPTIONAL REGULATOR-RELATED"/>
    <property type="match status" value="1"/>
</dbReference>
<keyword evidence="4" id="KW-0804">Transcription</keyword>
<dbReference type="SUPFAM" id="SSF100950">
    <property type="entry name" value="NagB/RpiA/CoA transferase-like"/>
    <property type="match status" value="1"/>
</dbReference>
<reference evidence="6" key="1">
    <citation type="submission" date="2019-08" db="EMBL/GenBank/DDBJ databases">
        <authorList>
            <person name="Kucharzyk K."/>
            <person name="Murdoch R.W."/>
            <person name="Higgins S."/>
            <person name="Loffler F."/>
        </authorList>
    </citation>
    <scope>NUCLEOTIDE SEQUENCE</scope>
</reference>
<dbReference type="GO" id="GO:0003677">
    <property type="term" value="F:DNA binding"/>
    <property type="evidence" value="ECO:0007669"/>
    <property type="project" value="UniProtKB-KW"/>
</dbReference>
<evidence type="ECO:0000313" key="6">
    <source>
        <dbReference type="EMBL" id="MPM97044.1"/>
    </source>
</evidence>
<evidence type="ECO:0000256" key="3">
    <source>
        <dbReference type="ARBA" id="ARBA00023125"/>
    </source>
</evidence>